<dbReference type="Proteomes" id="UP000242432">
    <property type="component" value="Unassembled WGS sequence"/>
</dbReference>
<dbReference type="SUPFAM" id="SSF53756">
    <property type="entry name" value="UDP-Glycosyltransferase/glycogen phosphorylase"/>
    <property type="match status" value="1"/>
</dbReference>
<evidence type="ECO:0000256" key="3">
    <source>
        <dbReference type="SAM" id="MobiDB-lite"/>
    </source>
</evidence>
<dbReference type="InterPro" id="IPR030929">
    <property type="entry name" value="Aah/TibC-like"/>
</dbReference>
<accession>A0A1T4V9K3</accession>
<dbReference type="EMBL" id="FUXX01000015">
    <property type="protein sequence ID" value="SKA61592.1"/>
    <property type="molecule type" value="Genomic_DNA"/>
</dbReference>
<sequence length="484" mass="55325">MDSSNNSNTSEERRNKVEKYNVTLQPDAYGFATSYITENSSKDKSEAKKNHKDQSLDDENLSLSLAQREYENKTPKDAGQAAGAKSKSKGSFIQAPSIPTQMGPKGIRYDFNDGARVLLPKGTWHVQLEDEESGNILFACDADEGWVVSTKKYYVPFRIRIWDRNNLNEPLLDHILELKDREVLLKFPVGTLGDILGWFSYAEKFQKKHQCKVECTLAENIIELLKDQYPDLTLSTPENVKQKEPYASYCLGLFFCGNEDYQPYDFRQVGLARTVGYILGVDPEETPPRLPENPPRTISEPYVCIAVKSTNIAKMWNNGYGWDMVIDYLKELGYRVLCIDKEKTVGYGYVWNQLPHGCEDFTGDRPLKERAALLHHAEFFIGLSSGLSWLAWASGIPVVLISGFSLPICEFKTPYRVHNTHVCHGCWDATDVNFDHHDYFWCPRHKGTDRQFECSRAITGKQVINTIERLRRDYNLKAPKDRLS</sequence>
<dbReference type="RefSeq" id="WP_078928607.1">
    <property type="nucleotide sequence ID" value="NZ_FUXX01000015.1"/>
</dbReference>
<dbReference type="Gene3D" id="3.40.50.2000">
    <property type="entry name" value="Glycogen Phosphorylase B"/>
    <property type="match status" value="1"/>
</dbReference>
<dbReference type="InterPro" id="IPR049327">
    <property type="entry name" value="TibC/BAHTCr-like_N"/>
</dbReference>
<protein>
    <submittedName>
        <fullName evidence="5">Autotransporter strand-loop-strand O-heptosyltransferase</fullName>
    </submittedName>
</protein>
<evidence type="ECO:0000256" key="1">
    <source>
        <dbReference type="ARBA" id="ARBA00022676"/>
    </source>
</evidence>
<feature type="compositionally biased region" description="Basic and acidic residues" evidence="3">
    <location>
        <begin position="10"/>
        <end position="19"/>
    </location>
</feature>
<keyword evidence="6" id="KW-1185">Reference proteome</keyword>
<dbReference type="InterPro" id="IPR002201">
    <property type="entry name" value="Glyco_trans_9"/>
</dbReference>
<evidence type="ECO:0000256" key="2">
    <source>
        <dbReference type="ARBA" id="ARBA00022679"/>
    </source>
</evidence>
<name>A0A1T4V9K3_9GAMM</name>
<evidence type="ECO:0000313" key="6">
    <source>
        <dbReference type="Proteomes" id="UP000242432"/>
    </source>
</evidence>
<reference evidence="6" key="1">
    <citation type="submission" date="2017-02" db="EMBL/GenBank/DDBJ databases">
        <authorList>
            <person name="Varghese N."/>
            <person name="Submissions S."/>
        </authorList>
    </citation>
    <scope>NUCLEOTIDE SEQUENCE [LARGE SCALE GENOMIC DNA]</scope>
    <source>
        <strain evidence="6">DSM 3072</strain>
    </source>
</reference>
<organism evidence="5 6">
    <name type="scientific">Succinivibrio dextrinosolvens DSM 3072</name>
    <dbReference type="NCBI Taxonomy" id="1123324"/>
    <lineage>
        <taxon>Bacteria</taxon>
        <taxon>Pseudomonadati</taxon>
        <taxon>Pseudomonadota</taxon>
        <taxon>Gammaproteobacteria</taxon>
        <taxon>Aeromonadales</taxon>
        <taxon>Succinivibrionaceae</taxon>
        <taxon>Succinivibrio</taxon>
    </lineage>
</organism>
<dbReference type="PANTHER" id="PTHR30160">
    <property type="entry name" value="TETRAACYLDISACCHARIDE 4'-KINASE-RELATED"/>
    <property type="match status" value="1"/>
</dbReference>
<dbReference type="GO" id="GO:0009244">
    <property type="term" value="P:lipopolysaccharide core region biosynthetic process"/>
    <property type="evidence" value="ECO:0007669"/>
    <property type="project" value="TreeGrafter"/>
</dbReference>
<dbReference type="AlphaFoldDB" id="A0A1T4V9K3"/>
<dbReference type="Pfam" id="PF01075">
    <property type="entry name" value="Glyco_transf_9"/>
    <property type="match status" value="1"/>
</dbReference>
<proteinExistence type="predicted"/>
<feature type="region of interest" description="Disordered" evidence="3">
    <location>
        <begin position="40"/>
        <end position="98"/>
    </location>
</feature>
<keyword evidence="2 5" id="KW-0808">Transferase</keyword>
<dbReference type="GO" id="GO:0005829">
    <property type="term" value="C:cytosol"/>
    <property type="evidence" value="ECO:0007669"/>
    <property type="project" value="TreeGrafter"/>
</dbReference>
<feature type="compositionally biased region" description="Low complexity" evidence="3">
    <location>
        <begin position="78"/>
        <end position="91"/>
    </location>
</feature>
<feature type="domain" description="Autotransproter heptosyltransferase TibC/BAHTCr-like N-terminal" evidence="4">
    <location>
        <begin position="103"/>
        <end position="164"/>
    </location>
</feature>
<dbReference type="CDD" id="cd03789">
    <property type="entry name" value="GT9_LPS_heptosyltransferase"/>
    <property type="match status" value="1"/>
</dbReference>
<dbReference type="Pfam" id="PF21129">
    <property type="entry name" value="TibC_1st"/>
    <property type="match status" value="1"/>
</dbReference>
<dbReference type="PANTHER" id="PTHR30160:SF1">
    <property type="entry name" value="LIPOPOLYSACCHARIDE 1,2-N-ACETYLGLUCOSAMINETRANSFERASE-RELATED"/>
    <property type="match status" value="1"/>
</dbReference>
<evidence type="ECO:0000313" key="5">
    <source>
        <dbReference type="EMBL" id="SKA61592.1"/>
    </source>
</evidence>
<gene>
    <name evidence="5" type="ORF">SAMN02745213_01106</name>
</gene>
<feature type="compositionally biased region" description="Basic and acidic residues" evidence="3">
    <location>
        <begin position="40"/>
        <end position="55"/>
    </location>
</feature>
<dbReference type="GO" id="GO:0008713">
    <property type="term" value="F:ADP-heptose-lipopolysaccharide heptosyltransferase activity"/>
    <property type="evidence" value="ECO:0007669"/>
    <property type="project" value="TreeGrafter"/>
</dbReference>
<feature type="region of interest" description="Disordered" evidence="3">
    <location>
        <begin position="1"/>
        <end position="21"/>
    </location>
</feature>
<keyword evidence="1" id="KW-0328">Glycosyltransferase</keyword>
<evidence type="ECO:0000259" key="4">
    <source>
        <dbReference type="Pfam" id="PF21129"/>
    </source>
</evidence>
<dbReference type="InterPro" id="IPR051199">
    <property type="entry name" value="LPS_LOS_Heptosyltrfase"/>
</dbReference>
<dbReference type="NCBIfam" id="TIGR04414">
    <property type="entry name" value="hepto_Aah_TibC"/>
    <property type="match status" value="1"/>
</dbReference>